<accession>A0A6J8AGM0</accession>
<comment type="subcellular location">
    <subcellularLocation>
        <location evidence="1">Secreted</location>
    </subcellularLocation>
</comment>
<dbReference type="Pfam" id="PF00688">
    <property type="entry name" value="TGFb_propeptide"/>
    <property type="match status" value="1"/>
</dbReference>
<dbReference type="PANTHER" id="PTHR11848:SF282">
    <property type="entry name" value="TGF-BETA PROPEPTIDE DOMAIN-CONTAINING PROTEIN"/>
    <property type="match status" value="1"/>
</dbReference>
<keyword evidence="4" id="KW-0339">Growth factor</keyword>
<dbReference type="AlphaFoldDB" id="A0A6J8AGM0"/>
<keyword evidence="9" id="KW-1185">Reference proteome</keyword>
<keyword evidence="3" id="KW-0964">Secreted</keyword>
<dbReference type="EMBL" id="CACVKT020001358">
    <property type="protein sequence ID" value="CAC5367308.1"/>
    <property type="molecule type" value="Genomic_DNA"/>
</dbReference>
<evidence type="ECO:0000259" key="7">
    <source>
        <dbReference type="Pfam" id="PF00688"/>
    </source>
</evidence>
<dbReference type="PANTHER" id="PTHR11848">
    <property type="entry name" value="TGF-BETA FAMILY"/>
    <property type="match status" value="1"/>
</dbReference>
<evidence type="ECO:0000256" key="1">
    <source>
        <dbReference type="ARBA" id="ARBA00004613"/>
    </source>
</evidence>
<feature type="domain" description="TGF-beta propeptide" evidence="7">
    <location>
        <begin position="117"/>
        <end position="230"/>
    </location>
</feature>
<dbReference type="InterPro" id="IPR015615">
    <property type="entry name" value="TGF-beta-rel"/>
</dbReference>
<evidence type="ECO:0000313" key="8">
    <source>
        <dbReference type="EMBL" id="CAC5367308.1"/>
    </source>
</evidence>
<dbReference type="GO" id="GO:0005615">
    <property type="term" value="C:extracellular space"/>
    <property type="evidence" value="ECO:0007669"/>
    <property type="project" value="TreeGrafter"/>
</dbReference>
<name>A0A6J8AGM0_MYTCO</name>
<evidence type="ECO:0000256" key="4">
    <source>
        <dbReference type="ARBA" id="ARBA00023030"/>
    </source>
</evidence>
<organism evidence="8 9">
    <name type="scientific">Mytilus coruscus</name>
    <name type="common">Sea mussel</name>
    <dbReference type="NCBI Taxonomy" id="42192"/>
    <lineage>
        <taxon>Eukaryota</taxon>
        <taxon>Metazoa</taxon>
        <taxon>Spiralia</taxon>
        <taxon>Lophotrochozoa</taxon>
        <taxon>Mollusca</taxon>
        <taxon>Bivalvia</taxon>
        <taxon>Autobranchia</taxon>
        <taxon>Pteriomorphia</taxon>
        <taxon>Mytilida</taxon>
        <taxon>Mytiloidea</taxon>
        <taxon>Mytilidae</taxon>
        <taxon>Mytilinae</taxon>
        <taxon>Mytilus</taxon>
    </lineage>
</organism>
<dbReference type="GO" id="GO:0005125">
    <property type="term" value="F:cytokine activity"/>
    <property type="evidence" value="ECO:0007669"/>
    <property type="project" value="TreeGrafter"/>
</dbReference>
<feature type="signal peptide" evidence="6">
    <location>
        <begin position="1"/>
        <end position="18"/>
    </location>
</feature>
<dbReference type="GO" id="GO:0008083">
    <property type="term" value="F:growth factor activity"/>
    <property type="evidence" value="ECO:0007669"/>
    <property type="project" value="UniProtKB-KW"/>
</dbReference>
<gene>
    <name evidence="8" type="ORF">MCOR_7267</name>
</gene>
<evidence type="ECO:0000313" key="9">
    <source>
        <dbReference type="Proteomes" id="UP000507470"/>
    </source>
</evidence>
<evidence type="ECO:0000256" key="5">
    <source>
        <dbReference type="ARBA" id="ARBA00023157"/>
    </source>
</evidence>
<reference evidence="8 9" key="1">
    <citation type="submission" date="2020-06" db="EMBL/GenBank/DDBJ databases">
        <authorList>
            <person name="Li R."/>
            <person name="Bekaert M."/>
        </authorList>
    </citation>
    <scope>NUCLEOTIDE SEQUENCE [LARGE SCALE GENOMIC DNA]</scope>
    <source>
        <strain evidence="9">wild</strain>
    </source>
</reference>
<comment type="similarity">
    <text evidence="2">Belongs to the TGF-beta family.</text>
</comment>
<dbReference type="Proteomes" id="UP000507470">
    <property type="component" value="Unassembled WGS sequence"/>
</dbReference>
<dbReference type="OrthoDB" id="6092228at2759"/>
<protein>
    <recommendedName>
        <fullName evidence="7">TGF-beta propeptide domain-containing protein</fullName>
    </recommendedName>
</protein>
<evidence type="ECO:0000256" key="6">
    <source>
        <dbReference type="SAM" id="SignalP"/>
    </source>
</evidence>
<keyword evidence="6" id="KW-0732">Signal</keyword>
<proteinExistence type="inferred from homology"/>
<dbReference type="InterPro" id="IPR001111">
    <property type="entry name" value="TGF-b_propeptide"/>
</dbReference>
<feature type="chain" id="PRO_5026760782" description="TGF-beta propeptide domain-containing protein" evidence="6">
    <location>
        <begin position="19"/>
        <end position="356"/>
    </location>
</feature>
<keyword evidence="5" id="KW-1015">Disulfide bond</keyword>
<evidence type="ECO:0000256" key="2">
    <source>
        <dbReference type="ARBA" id="ARBA00006656"/>
    </source>
</evidence>
<evidence type="ECO:0000256" key="3">
    <source>
        <dbReference type="ARBA" id="ARBA00022525"/>
    </source>
</evidence>
<sequence length="356" mass="41356">MNFLYYSVVLFSVNFVIGQNDTDTDHGTPHTRVPNRLENMRRRSRNQRIHNIRNHVLTTLGFSSPPQIDENMKEEILRNLSISGVPYRAVSQQCYAGSCTLPSWIDEELWNDPDTKTLRLFFDILPLEDSGTSILNATLRLHIKERTACRCFTEDDESGEDDSVRFTVFVSQFLKPLRRRNRVPRMRILDVKMVVVKRDSWINFNVAEAVQEWMQRRRRRHGLEVNVIDSQGFPIDAKAVFGNTDCLLPVDVECQDTSLPVAVQKSLNFSTSPVLEVFTETRPNIPFREKRDIATFPQPFAEKTRNDRNFFKESAFLNRLRRMPNCDGHDCEKTDEGKKSNPYISIHFTKAIIQIL</sequence>
<dbReference type="Gene3D" id="2.60.120.970">
    <property type="match status" value="1"/>
</dbReference>